<feature type="transmembrane region" description="Helical" evidence="7">
    <location>
        <begin position="183"/>
        <end position="203"/>
    </location>
</feature>
<evidence type="ECO:0000256" key="4">
    <source>
        <dbReference type="ARBA" id="ARBA00022989"/>
    </source>
</evidence>
<dbReference type="InterPro" id="IPR050799">
    <property type="entry name" value="ZIP_Transporter"/>
</dbReference>
<keyword evidence="3 7" id="KW-0812">Transmembrane</keyword>
<evidence type="ECO:0000313" key="10">
    <source>
        <dbReference type="Proteomes" id="UP001152795"/>
    </source>
</evidence>
<feature type="transmembrane region" description="Helical" evidence="7">
    <location>
        <begin position="439"/>
        <end position="457"/>
    </location>
</feature>
<reference evidence="9" key="1">
    <citation type="submission" date="2020-04" db="EMBL/GenBank/DDBJ databases">
        <authorList>
            <person name="Alioto T."/>
            <person name="Alioto T."/>
            <person name="Gomez Garrido J."/>
        </authorList>
    </citation>
    <scope>NUCLEOTIDE SEQUENCE</scope>
    <source>
        <strain evidence="9">A484AB</strain>
    </source>
</reference>
<name>A0A6S7I2C8_PARCT</name>
<dbReference type="GO" id="GO:0005385">
    <property type="term" value="F:zinc ion transmembrane transporter activity"/>
    <property type="evidence" value="ECO:0007669"/>
    <property type="project" value="TreeGrafter"/>
</dbReference>
<accession>A0A6S7I2C8</accession>
<dbReference type="PANTHER" id="PTHR12191">
    <property type="entry name" value="SOLUTE CARRIER FAMILY 39"/>
    <property type="match status" value="1"/>
</dbReference>
<dbReference type="GO" id="GO:0140410">
    <property type="term" value="F:monoatomic cation:bicarbonate symporter activity"/>
    <property type="evidence" value="ECO:0007669"/>
    <property type="project" value="TreeGrafter"/>
</dbReference>
<organism evidence="9 10">
    <name type="scientific">Paramuricea clavata</name>
    <name type="common">Red gorgonian</name>
    <name type="synonym">Violescent sea-whip</name>
    <dbReference type="NCBI Taxonomy" id="317549"/>
    <lineage>
        <taxon>Eukaryota</taxon>
        <taxon>Metazoa</taxon>
        <taxon>Cnidaria</taxon>
        <taxon>Anthozoa</taxon>
        <taxon>Octocorallia</taxon>
        <taxon>Malacalcyonacea</taxon>
        <taxon>Plexauridae</taxon>
        <taxon>Paramuricea</taxon>
    </lineage>
</organism>
<evidence type="ECO:0000256" key="2">
    <source>
        <dbReference type="ARBA" id="ARBA00006939"/>
    </source>
</evidence>
<keyword evidence="8" id="KW-0732">Signal</keyword>
<dbReference type="Proteomes" id="UP001152795">
    <property type="component" value="Unassembled WGS sequence"/>
</dbReference>
<dbReference type="Pfam" id="PF02535">
    <property type="entry name" value="Zip"/>
    <property type="match status" value="1"/>
</dbReference>
<protein>
    <submittedName>
        <fullName evidence="9">Zinc transporter ZIP14-like</fullName>
    </submittedName>
</protein>
<dbReference type="OrthoDB" id="200954at2759"/>
<dbReference type="PANTHER" id="PTHR12191:SF37">
    <property type="entry name" value="ZINC TRANSPORTER FOI"/>
    <property type="match status" value="1"/>
</dbReference>
<feature type="signal peptide" evidence="8">
    <location>
        <begin position="1"/>
        <end position="19"/>
    </location>
</feature>
<proteinExistence type="inferred from homology"/>
<comment type="caution">
    <text evidence="9">The sequence shown here is derived from an EMBL/GenBank/DDBJ whole genome shotgun (WGS) entry which is preliminary data.</text>
</comment>
<dbReference type="GO" id="GO:0071578">
    <property type="term" value="P:zinc ion import across plasma membrane"/>
    <property type="evidence" value="ECO:0007669"/>
    <property type="project" value="TreeGrafter"/>
</dbReference>
<dbReference type="GO" id="GO:0030003">
    <property type="term" value="P:intracellular monoatomic cation homeostasis"/>
    <property type="evidence" value="ECO:0007669"/>
    <property type="project" value="TreeGrafter"/>
</dbReference>
<evidence type="ECO:0000256" key="8">
    <source>
        <dbReference type="SAM" id="SignalP"/>
    </source>
</evidence>
<feature type="transmembrane region" description="Helical" evidence="7">
    <location>
        <begin position="478"/>
        <end position="499"/>
    </location>
</feature>
<keyword evidence="5 7" id="KW-0472">Membrane</keyword>
<keyword evidence="4 7" id="KW-1133">Transmembrane helix</keyword>
<evidence type="ECO:0000256" key="1">
    <source>
        <dbReference type="ARBA" id="ARBA00004141"/>
    </source>
</evidence>
<feature type="chain" id="PRO_5043658168" evidence="8">
    <location>
        <begin position="20"/>
        <end position="505"/>
    </location>
</feature>
<keyword evidence="10" id="KW-1185">Reference proteome</keyword>
<comment type="subcellular location">
    <subcellularLocation>
        <location evidence="1">Membrane</location>
        <topology evidence="1">Multi-pass membrane protein</topology>
    </subcellularLocation>
</comment>
<dbReference type="AlphaFoldDB" id="A0A6S7I2C8"/>
<evidence type="ECO:0000256" key="5">
    <source>
        <dbReference type="ARBA" id="ARBA00023136"/>
    </source>
</evidence>
<evidence type="ECO:0000256" key="7">
    <source>
        <dbReference type="SAM" id="Phobius"/>
    </source>
</evidence>
<feature type="transmembrane region" description="Helical" evidence="7">
    <location>
        <begin position="149"/>
        <end position="171"/>
    </location>
</feature>
<evidence type="ECO:0000313" key="9">
    <source>
        <dbReference type="EMBL" id="CAB4010613.1"/>
    </source>
</evidence>
<feature type="region of interest" description="Disordered" evidence="6">
    <location>
        <begin position="310"/>
        <end position="334"/>
    </location>
</feature>
<dbReference type="InterPro" id="IPR003689">
    <property type="entry name" value="ZIP"/>
</dbReference>
<feature type="transmembrane region" description="Helical" evidence="7">
    <location>
        <begin position="411"/>
        <end position="433"/>
    </location>
</feature>
<evidence type="ECO:0000256" key="6">
    <source>
        <dbReference type="SAM" id="MobiDB-lite"/>
    </source>
</evidence>
<gene>
    <name evidence="9" type="ORF">PACLA_8A000671</name>
</gene>
<evidence type="ECO:0000256" key="3">
    <source>
        <dbReference type="ARBA" id="ARBA00022692"/>
    </source>
</evidence>
<feature type="transmembrane region" description="Helical" evidence="7">
    <location>
        <begin position="218"/>
        <end position="243"/>
    </location>
</feature>
<comment type="similarity">
    <text evidence="2">Belongs to the ZIP transporter (TC 2.A.5) family.</text>
</comment>
<dbReference type="GO" id="GO:0005886">
    <property type="term" value="C:plasma membrane"/>
    <property type="evidence" value="ECO:0007669"/>
    <property type="project" value="TreeGrafter"/>
</dbReference>
<sequence>MAFLVVLQCFAVVVSCVHGLVPNEIVIETEHKIVVRSTPSLDPAEELLEKFGNENQMNLTDMESLFQSIGLAVLNEKDKQGKSPDAQACFTSQHFYGMYSRNDGNINKTDLMALCPAVLYQMTKQQCHAEEKKVVDDEEDTGKENPTRAWGYGFLFVTIISLGSLIGAFVVPLMDKPFYKKTLMCMVSLAVGVLGGSGVFHLIPSALGFPFDDDDHSYLWKCCMVFLGLYIFFVLECTMKLYIRFKEMDKKERATLAMVASDEKPATNGGEVHSIGIADSHTHNGHGHSHNGGPTFPIVVVKNNATIDSKTELTSENSRTDLTNENASTEQINVSEKHSEKRAIATVAWMIIIGDGLHNFIDGLAIGASFSGSVVIGISTSLAVICEELPHELGDFAILLNSGLTYKQAMLANFLSACSCYVGLAIGLVLGYATHAVKYIYGIAGGMFLYISLVDMLPEALEMAYLLSGNSKSKSIKMLCMVNLAIIFGFCVMLVIALYGTSIEL</sequence>
<dbReference type="EMBL" id="CACRXK020006848">
    <property type="protein sequence ID" value="CAB4010613.1"/>
    <property type="molecule type" value="Genomic_DNA"/>
</dbReference>